<evidence type="ECO:0000256" key="1">
    <source>
        <dbReference type="ARBA" id="ARBA00007164"/>
    </source>
</evidence>
<dbReference type="GO" id="GO:0046677">
    <property type="term" value="P:response to antibiotic"/>
    <property type="evidence" value="ECO:0007669"/>
    <property type="project" value="InterPro"/>
</dbReference>
<reference evidence="12" key="1">
    <citation type="submission" date="2017-09" db="EMBL/GenBank/DDBJ databases">
        <title>Depth-based differentiation of microbial function through sediment-hosted aquifers and enrichment of novel symbionts in the deep terrestrial subsurface.</title>
        <authorList>
            <person name="Probst A.J."/>
            <person name="Ladd B."/>
            <person name="Jarett J.K."/>
            <person name="Geller-Mcgrath D.E."/>
            <person name="Sieber C.M.K."/>
            <person name="Emerson J.B."/>
            <person name="Anantharaman K."/>
            <person name="Thomas B.C."/>
            <person name="Malmstrom R."/>
            <person name="Stieglmeier M."/>
            <person name="Klingl A."/>
            <person name="Woyke T."/>
            <person name="Ryan C.M."/>
            <person name="Banfield J.F."/>
        </authorList>
    </citation>
    <scope>NUCLEOTIDE SEQUENCE [LARGE SCALE GENOMIC DNA]</scope>
</reference>
<evidence type="ECO:0000313" key="12">
    <source>
        <dbReference type="Proteomes" id="UP000229674"/>
    </source>
</evidence>
<dbReference type="PRINTS" id="PR00725">
    <property type="entry name" value="DADACBPTASE1"/>
</dbReference>
<evidence type="ECO:0000259" key="10">
    <source>
        <dbReference type="Pfam" id="PF00768"/>
    </source>
</evidence>
<feature type="binding site" evidence="8">
    <location>
        <position position="270"/>
    </location>
    <ligand>
        <name>substrate</name>
    </ligand>
</feature>
<keyword evidence="5" id="KW-0573">Peptidoglycan synthesis</keyword>
<dbReference type="SUPFAM" id="SSF56601">
    <property type="entry name" value="beta-lactamase/transpeptidase-like"/>
    <property type="match status" value="1"/>
</dbReference>
<organism evidence="11 12">
    <name type="scientific">Candidatus Colwellbacteria bacterium CG_4_9_14_0_2_um_filter_50_12</name>
    <dbReference type="NCBI Taxonomy" id="1974538"/>
    <lineage>
        <taxon>Bacteria</taxon>
        <taxon>Candidatus Colwelliibacteriota</taxon>
    </lineage>
</organism>
<dbReference type="GO" id="GO:0030655">
    <property type="term" value="P:beta-lactam antibiotic catabolic process"/>
    <property type="evidence" value="ECO:0007669"/>
    <property type="project" value="InterPro"/>
</dbReference>
<protein>
    <recommendedName>
        <fullName evidence="10">Peptidase S11 D-alanyl-D-alanine carboxypeptidase A N-terminal domain-containing protein</fullName>
    </recommendedName>
</protein>
<keyword evidence="3" id="KW-0378">Hydrolase</keyword>
<evidence type="ECO:0000256" key="3">
    <source>
        <dbReference type="ARBA" id="ARBA00022801"/>
    </source>
</evidence>
<evidence type="ECO:0000256" key="6">
    <source>
        <dbReference type="ARBA" id="ARBA00023316"/>
    </source>
</evidence>
<dbReference type="EMBL" id="PFQX01000027">
    <property type="protein sequence ID" value="PJC65429.1"/>
    <property type="molecule type" value="Genomic_DNA"/>
</dbReference>
<dbReference type="GO" id="GO:0009252">
    <property type="term" value="P:peptidoglycan biosynthetic process"/>
    <property type="evidence" value="ECO:0007669"/>
    <property type="project" value="UniProtKB-KW"/>
</dbReference>
<dbReference type="Gene3D" id="3.40.710.10">
    <property type="entry name" value="DD-peptidase/beta-lactamase superfamily"/>
    <property type="match status" value="1"/>
</dbReference>
<dbReference type="InterPro" id="IPR018044">
    <property type="entry name" value="Peptidase_S11"/>
</dbReference>
<dbReference type="GO" id="GO:0008360">
    <property type="term" value="P:regulation of cell shape"/>
    <property type="evidence" value="ECO:0007669"/>
    <property type="project" value="UniProtKB-KW"/>
</dbReference>
<dbReference type="PANTHER" id="PTHR35333">
    <property type="entry name" value="BETA-LACTAMASE"/>
    <property type="match status" value="1"/>
</dbReference>
<dbReference type="GO" id="GO:0006508">
    <property type="term" value="P:proteolysis"/>
    <property type="evidence" value="ECO:0007669"/>
    <property type="project" value="InterPro"/>
</dbReference>
<evidence type="ECO:0000256" key="2">
    <source>
        <dbReference type="ARBA" id="ARBA00022729"/>
    </source>
</evidence>
<keyword evidence="2" id="KW-0732">Signal</keyword>
<name>A0A2M8G1A9_9BACT</name>
<feature type="active site" description="Proton acceptor" evidence="7">
    <location>
        <position position="109"/>
    </location>
</feature>
<accession>A0A2M8G1A9</accession>
<dbReference type="AlphaFoldDB" id="A0A2M8G1A9"/>
<keyword evidence="4" id="KW-0133">Cell shape</keyword>
<dbReference type="Pfam" id="PF00768">
    <property type="entry name" value="Peptidase_S11"/>
    <property type="match status" value="1"/>
</dbReference>
<dbReference type="InterPro" id="IPR000871">
    <property type="entry name" value="Beta-lactam_class-A"/>
</dbReference>
<feature type="active site" description="Acyl-ester intermediate" evidence="7">
    <location>
        <position position="106"/>
    </location>
</feature>
<evidence type="ECO:0000256" key="9">
    <source>
        <dbReference type="RuleBase" id="RU004016"/>
    </source>
</evidence>
<dbReference type="GO" id="GO:0008800">
    <property type="term" value="F:beta-lactamase activity"/>
    <property type="evidence" value="ECO:0007669"/>
    <property type="project" value="InterPro"/>
</dbReference>
<comment type="similarity">
    <text evidence="1 9">Belongs to the peptidase S11 family.</text>
</comment>
<evidence type="ECO:0000256" key="8">
    <source>
        <dbReference type="PIRSR" id="PIRSR618044-2"/>
    </source>
</evidence>
<proteinExistence type="inferred from homology"/>
<evidence type="ECO:0000313" key="11">
    <source>
        <dbReference type="EMBL" id="PJC65429.1"/>
    </source>
</evidence>
<comment type="caution">
    <text evidence="11">The sequence shown here is derived from an EMBL/GenBank/DDBJ whole genome shotgun (WGS) entry which is preliminary data.</text>
</comment>
<keyword evidence="6" id="KW-0961">Cell wall biogenesis/degradation</keyword>
<evidence type="ECO:0000256" key="7">
    <source>
        <dbReference type="PIRSR" id="PIRSR618044-1"/>
    </source>
</evidence>
<sequence length="312" mass="33342">MKLDRLSSVLFSVAATVGIAAGLIIGANLIGSEKGGVFAAPKNPVPVSTGAPFISDSFGSAALYAPGSPTVAEPPIELDADVAAVYDLNGGEIWGWNDMKRWPIASLTKLMTAVVAKGLIPDSDKIQITAEAEQPLKDNQTAPTFRIGDTLTAKDLIKAMLLVSSNDAAEALARHYGYDKFIQAMNDKAQELRMTDTVFVSPSGLSVKNLSTTTDLDKLVRFVWVSNPDLFATSRKPGDYVSVTKGGYRERRYLDNINSFAGEKNFLGGKTGQLPESGGNLISIFNVNGPKLIVILGAGDRFQETQKILDTL</sequence>
<dbReference type="Proteomes" id="UP000229674">
    <property type="component" value="Unassembled WGS sequence"/>
</dbReference>
<dbReference type="GO" id="GO:0009002">
    <property type="term" value="F:serine-type D-Ala-D-Ala carboxypeptidase activity"/>
    <property type="evidence" value="ECO:0007669"/>
    <property type="project" value="InterPro"/>
</dbReference>
<dbReference type="InterPro" id="IPR012338">
    <property type="entry name" value="Beta-lactam/transpept-like"/>
</dbReference>
<feature type="domain" description="Peptidase S11 D-alanyl-D-alanine carboxypeptidase A N-terminal" evidence="10">
    <location>
        <begin position="72"/>
        <end position="295"/>
    </location>
</feature>
<feature type="active site" evidence="7">
    <location>
        <position position="164"/>
    </location>
</feature>
<gene>
    <name evidence="11" type="ORF">CO020_00675</name>
</gene>
<dbReference type="PANTHER" id="PTHR35333:SF3">
    <property type="entry name" value="BETA-LACTAMASE-TYPE TRANSPEPTIDASE FOLD CONTAINING PROTEIN"/>
    <property type="match status" value="1"/>
</dbReference>
<dbReference type="InterPro" id="IPR001967">
    <property type="entry name" value="Peptidase_S11_N"/>
</dbReference>
<evidence type="ECO:0000256" key="4">
    <source>
        <dbReference type="ARBA" id="ARBA00022960"/>
    </source>
</evidence>
<evidence type="ECO:0000256" key="5">
    <source>
        <dbReference type="ARBA" id="ARBA00022984"/>
    </source>
</evidence>
<dbReference type="GO" id="GO:0071555">
    <property type="term" value="P:cell wall organization"/>
    <property type="evidence" value="ECO:0007669"/>
    <property type="project" value="UniProtKB-KW"/>
</dbReference>